<evidence type="ECO:0000313" key="1">
    <source>
        <dbReference type="EMBL" id="EAY17710.1"/>
    </source>
</evidence>
<gene>
    <name evidence="1" type="ORF">TVAG_170240</name>
</gene>
<keyword evidence="2" id="KW-1185">Reference proteome</keyword>
<proteinExistence type="predicted"/>
<dbReference type="VEuPathDB" id="TrichDB:TVAG_170240"/>
<accession>A2DPG6</accession>
<dbReference type="VEuPathDB" id="TrichDB:TVAGG3_0680660"/>
<sequence length="2990" mass="348258">MDELERILGNQTEQQLPSVLTWLRKMFIQYNDIQNQNLKDFILQLDNFVRKQLNVYHSQEKILIEIALRLFLRFLRGNSINTEPEKLNNTDPVLFELIFSQLMEIPNHSDVISTSREIFNETLTNIETEQNPISFYSAPSWFYSQKVLSFLSSNLPFAEFQKEISKIFQIIDKITKVNPNFSTLTFLADAFRYPQANIAENYQEYQNFYITLLNSYSSILSSDRFPPSTIISLFFSSWWGLFKQFVGQKPTQELPSQIEIITRQFDKISGQLYHDMQRMFQWGSMFLFYLQLQTTEQKNRTLVLICNAIRRVIDVEHPIRSNYKHDFIKYLFNEHKNNRSWEVYIIIRHIADTISSIIFQTTNFNAVCFNGPTSIFSNIIPNQIYNYTCTFAEQSSHLTDSHYFDSLLNTNYKIIFFNEKDKYIKAIEDIIVHWDTIKRKLPETVNFFKQFSTTLIEAFVFDEANNYRTETNRSYVRLITRIFIQLAIAFSHANLIVNHFILNNKLSVQDLSPNVSPLILNFKKTDEFKSFKELFDVIKKINPLYHNDIVRALSTELFNACKQEKLTLNLVKFFESICVQETHPLIVRLAQVMLEQIPDRITNLFAVDTKPINLISQWVIFTIRFAQATRQVYRNSPFILSLITYNRITLFGIVIHLKMLTVTKPIWEMVDVITHVLLKLYPDESNYDMKQRIFIKPRAFRITDSERCSFLLSIREQFKYANETKSALNLNIFAPMLETAFNTEDDGCIDAAGTYLAQVIDSCIDEFNEKNNEHIMRIPKLWFKTMNKANPNTMQSILEHTPQFFKIYLKPEKPTFKENNPIKYGGFGFDLNAILKSILDLSVVSKDEIFHLLNLLNVAFNSFLEQRPERNLVSKETLINMFILLNSCFSNDSHKQKAKKLSDMLVIKFGDRLLEKGDNLFLISLFETIGQFKAEMFLNLTDMAQNLIKYLLEKGLTEHKVRQIIDHVLDLSDHKFRSNTVLTTFSYFIKHLPTVFTMADCRMLLNISSENMDDYFKTLFKTFIDTFVDNQNDQGKDEFLNMVYTSALSMSFYIRHIINKLFVRINRRIRAFSLYELESCPIQNFYHKFTLAVFSGTITEANDMIIRRSAQLFQMNDESGSIEKAVKTVTFSWAVTLCPSIFESFRGSQQLLQMICLSIVHTFYTRNSLLAELVTLALQAIKQNDHIEQIMTPYLNKAIARPIETSPAALFSSTNPKFSRRVKNIPEKTPPEFAETLGLGIIEFANKNDEDRIKATNVFYHMMKTLCLKTFLANENTKRSLMKKVSDDQPLLKAILKSLVNIYANQNIAYIQLVKKYVIRLMVTYPAESVDALLFSEDIPCAFDFCYDMISNDSSLTIFTSLYQRINCGPDCLGIKSFIYRLIHVLTDDPKFCSINLSEGLENAFKFTYQQCSDNKKTFDNYYDSLTEISYALINCYACKLYPQNKNNFFILNFTKVFSLNYFQKSELYHYFRQKLLTKDNDEIAIGLTSAIYNVWQKCDPTLVNCILPNCIKCIERNDPDFIDKLWSGVMKIIEDKRYLGPTFHAIKEILRISAPKQPILQRILKISSESISDGDVTTIVYALKLLKKLQIMKLLPPFLFHKIFNLLFYYSKFFEFPYQKHSLGLLEACKEYLEDLPIKSIKSLHLYCNNYTQSLSDFIRLGQILSNTPVLQKYLPFSFISVISNEISRNCMSEKSNVIRMFTKLNKLNKDLIFEGENFNELVKIALIFMDHIKALKKYELMINFVTFIMEHGSKDSIDSSIVRAVKLPVNSCSLMYLAISLKYWPEIFERDVPQKAEIIDSAIRFTDPNISAYKPIYSMLIDHIFINKEFFLSMKNVILNYFKELVLNFNTRNTSRLLLFTDHLVRFHLSDISSNTLDFLLSNYPKVNPNYLPGYFEYLVKTVLSTDYLNNDQQILLKFVFDHIEDQPENETTFMKMASELIKSDEVCPTSKEMIIDFVIEKAFNVSSYLYEDFIEVCQKYEIDISVKIFNLYVIAASSDDNPMRINAIDHIKSYLPLEDISKAAFLLKNYLNISLWRDRFLPVIAAVLTPKDGCYYPLFSLSHLLTRVGDELIETVLINVINEENQDEFADLLRILTSIKNKKYYVKILSALIHTFYIKHIKVPLNTAERALKYSFDPLMSSAFFDADEVPSIQKFKPNVNNDAIFSFYSPRWSNQERTAAALTMLQQYQTADIVFQDMPRPECKVLFALKSMQNRFNINKTNKLVNNVFLMMRKTENAVDETIEALRDMGEKCRDKLVQPTQEAEQRVLSNLIYSLTKRKYKSIFEKERVIMIMCAMDIFRKSLRNEKYQLLDMSQLISPSLFTGYEIMISNVHAIPKRRMADQIPNSPCYLLLQPSFAYELPTILGFTEGGLVAAGSEQISNFFQTMGRNIQENKMTNNEWYSMMIFSFNVFMAFQSPETFSTVFNACAKVAVTQPSYARKHTAVAMMLTLINHAATTGTPEYIKSVQDNSGIFAKDNTYIWRTWLQHFITLGKHRWLFDLAHDIFMEMPQRALISAQQLEARDVADLLQRKWANDNAPSQLRELEVFENYCSLIFQNNPREIARFNVLCKFVEQVLYVDDPTTIDINELLTVGRYINPLQQAASKLNIVDVEKISDFCQFHSQCKQNQNDIEGFVQRYFELDINFDVIEQINRTFMEVSNGNMLTLKKHNDIYSHISLYYLHKNFDYINDNILLMKFMSSEGNNTTIIISPTRSSLEAVFMESFTNFTYTAHDIMSATYLSRIRNINYPIYEYFQIGKDYAMIMVAAEYKSLSQIFVQHERMYIDEFIKSERDVNELPDTALLQYMSSKWDIQSFVKFRTYFMRSHAISAVIGNLLAVDYPTAETCCILFNATSARIVDPSGIGKCPGCPNFRMSKNYARFYGPNFEGEFSLAMAAAAHSFVMEISAMRAILHQILTDSDNSLSGDFYKLHSMAEQFENRVIAFSPPHPCNTSKDSCIRWYQNILDVIEATKATDLPKHYFPWF</sequence>
<reference evidence="1" key="1">
    <citation type="submission" date="2006-10" db="EMBL/GenBank/DDBJ databases">
        <authorList>
            <person name="Amadeo P."/>
            <person name="Zhao Q."/>
            <person name="Wortman J."/>
            <person name="Fraser-Liggett C."/>
            <person name="Carlton J."/>
        </authorList>
    </citation>
    <scope>NUCLEOTIDE SEQUENCE</scope>
    <source>
        <strain evidence="1">G3</strain>
    </source>
</reference>
<evidence type="ECO:0000313" key="2">
    <source>
        <dbReference type="Proteomes" id="UP000001542"/>
    </source>
</evidence>
<dbReference type="Proteomes" id="UP000001542">
    <property type="component" value="Unassembled WGS sequence"/>
</dbReference>
<dbReference type="KEGG" id="tva:4775729"/>
<reference evidence="1" key="2">
    <citation type="journal article" date="2007" name="Science">
        <title>Draft genome sequence of the sexually transmitted pathogen Trichomonas vaginalis.</title>
        <authorList>
            <person name="Carlton J.M."/>
            <person name="Hirt R.P."/>
            <person name="Silva J.C."/>
            <person name="Delcher A.L."/>
            <person name="Schatz M."/>
            <person name="Zhao Q."/>
            <person name="Wortman J.R."/>
            <person name="Bidwell S.L."/>
            <person name="Alsmark U.C.M."/>
            <person name="Besteiro S."/>
            <person name="Sicheritz-Ponten T."/>
            <person name="Noel C.J."/>
            <person name="Dacks J.B."/>
            <person name="Foster P.G."/>
            <person name="Simillion C."/>
            <person name="Van de Peer Y."/>
            <person name="Miranda-Saavedra D."/>
            <person name="Barton G.J."/>
            <person name="Westrop G.D."/>
            <person name="Mueller S."/>
            <person name="Dessi D."/>
            <person name="Fiori P.L."/>
            <person name="Ren Q."/>
            <person name="Paulsen I."/>
            <person name="Zhang H."/>
            <person name="Bastida-Corcuera F.D."/>
            <person name="Simoes-Barbosa A."/>
            <person name="Brown M.T."/>
            <person name="Hayes R.D."/>
            <person name="Mukherjee M."/>
            <person name="Okumura C.Y."/>
            <person name="Schneider R."/>
            <person name="Smith A.J."/>
            <person name="Vanacova S."/>
            <person name="Villalvazo M."/>
            <person name="Haas B.J."/>
            <person name="Pertea M."/>
            <person name="Feldblyum T.V."/>
            <person name="Utterback T.R."/>
            <person name="Shu C.L."/>
            <person name="Osoegawa K."/>
            <person name="de Jong P.J."/>
            <person name="Hrdy I."/>
            <person name="Horvathova L."/>
            <person name="Zubacova Z."/>
            <person name="Dolezal P."/>
            <person name="Malik S.B."/>
            <person name="Logsdon J.M. Jr."/>
            <person name="Henze K."/>
            <person name="Gupta A."/>
            <person name="Wang C.C."/>
            <person name="Dunne R.L."/>
            <person name="Upcroft J.A."/>
            <person name="Upcroft P."/>
            <person name="White O."/>
            <person name="Salzberg S.L."/>
            <person name="Tang P."/>
            <person name="Chiu C.-H."/>
            <person name="Lee Y.-S."/>
            <person name="Embley T.M."/>
            <person name="Coombs G.H."/>
            <person name="Mottram J.C."/>
            <person name="Tachezy J."/>
            <person name="Fraser-Liggett C.M."/>
            <person name="Johnson P.J."/>
        </authorList>
    </citation>
    <scope>NUCLEOTIDE SEQUENCE [LARGE SCALE GENOMIC DNA]</scope>
    <source>
        <strain evidence="1">G3</strain>
    </source>
</reference>
<dbReference type="InParanoid" id="A2DPG6"/>
<dbReference type="EMBL" id="DS113227">
    <property type="protein sequence ID" value="EAY17710.1"/>
    <property type="molecule type" value="Genomic_DNA"/>
</dbReference>
<dbReference type="RefSeq" id="XP_001329845.1">
    <property type="nucleotide sequence ID" value="XM_001329810.1"/>
</dbReference>
<protein>
    <submittedName>
        <fullName evidence="1">Uncharacterized protein</fullName>
    </submittedName>
</protein>
<organism evidence="1 2">
    <name type="scientific">Trichomonas vaginalis (strain ATCC PRA-98 / G3)</name>
    <dbReference type="NCBI Taxonomy" id="412133"/>
    <lineage>
        <taxon>Eukaryota</taxon>
        <taxon>Metamonada</taxon>
        <taxon>Parabasalia</taxon>
        <taxon>Trichomonadida</taxon>
        <taxon>Trichomonadidae</taxon>
        <taxon>Trichomonas</taxon>
    </lineage>
</organism>
<name>A2DPG6_TRIV3</name>